<evidence type="ECO:0000256" key="1">
    <source>
        <dbReference type="SAM" id="MobiDB-lite"/>
    </source>
</evidence>
<feature type="transmembrane region" description="Helical" evidence="2">
    <location>
        <begin position="27"/>
        <end position="45"/>
    </location>
</feature>
<keyword evidence="2" id="KW-1133">Transmembrane helix</keyword>
<dbReference type="EMBL" id="JBBEGL010000002">
    <property type="protein sequence ID" value="MEJ2886422.1"/>
    <property type="molecule type" value="Genomic_DNA"/>
</dbReference>
<dbReference type="PIRSF" id="PIRSF020606">
    <property type="entry name" value="UCP020606"/>
    <property type="match status" value="1"/>
</dbReference>
<keyword evidence="2" id="KW-0812">Transmembrane</keyword>
<evidence type="ECO:0000256" key="2">
    <source>
        <dbReference type="SAM" id="Phobius"/>
    </source>
</evidence>
<dbReference type="RefSeq" id="WP_337712906.1">
    <property type="nucleotide sequence ID" value="NZ_JBBEGL010000002.1"/>
</dbReference>
<evidence type="ECO:0000313" key="4">
    <source>
        <dbReference type="Proteomes" id="UP001370100"/>
    </source>
</evidence>
<sequence length="219" mass="24106">MRNAGLVAVVVGALAWSAVAPVDRPTWLLEVAWVLVGLPVVVLLWRRFPLTPPLTVLLAAHALLLIYGGHHTYAATPLGEWARTTFDLSRNPYDRLGHLVQGFVPAIAMRELLLRRSPLRRGPLLTVLVCSVCLAFAAFFELIEWWSALALGQGADAYLATQGDVWDTQWDMALCLAGALIAQLLLARRHDRNLEELMRGRDTGTPAGPRTVTAAWSDR</sequence>
<reference evidence="3 4" key="1">
    <citation type="submission" date="2024-03" db="EMBL/GenBank/DDBJ databases">
        <title>Actinomycetospora sp. OC33-EN06, a novel actinomycete isolated from wild orchid (Aerides multiflora).</title>
        <authorList>
            <person name="Suriyachadkun C."/>
        </authorList>
    </citation>
    <scope>NUCLEOTIDE SEQUENCE [LARGE SCALE GENOMIC DNA]</scope>
    <source>
        <strain evidence="3 4">OC33-EN06</strain>
    </source>
</reference>
<comment type="caution">
    <text evidence="3">The sequence shown here is derived from an EMBL/GenBank/DDBJ whole genome shotgun (WGS) entry which is preliminary data.</text>
</comment>
<feature type="transmembrane region" description="Helical" evidence="2">
    <location>
        <begin position="168"/>
        <end position="187"/>
    </location>
</feature>
<organism evidence="3 4">
    <name type="scientific">Actinomycetospora aeridis</name>
    <dbReference type="NCBI Taxonomy" id="3129231"/>
    <lineage>
        <taxon>Bacteria</taxon>
        <taxon>Bacillati</taxon>
        <taxon>Actinomycetota</taxon>
        <taxon>Actinomycetes</taxon>
        <taxon>Pseudonocardiales</taxon>
        <taxon>Pseudonocardiaceae</taxon>
        <taxon>Actinomycetospora</taxon>
    </lineage>
</organism>
<protein>
    <submittedName>
        <fullName evidence="3">DUF2238 domain-containing protein</fullName>
    </submittedName>
</protein>
<feature type="region of interest" description="Disordered" evidence="1">
    <location>
        <begin position="198"/>
        <end position="219"/>
    </location>
</feature>
<dbReference type="InterPro" id="IPR058534">
    <property type="entry name" value="YjdF"/>
</dbReference>
<accession>A0ABU8N213</accession>
<gene>
    <name evidence="3" type="ORF">WCD41_08140</name>
</gene>
<keyword evidence="4" id="KW-1185">Reference proteome</keyword>
<dbReference type="Proteomes" id="UP001370100">
    <property type="component" value="Unassembled WGS sequence"/>
</dbReference>
<proteinExistence type="predicted"/>
<keyword evidence="2" id="KW-0472">Membrane</keyword>
<name>A0ABU8N213_9PSEU</name>
<feature type="transmembrane region" description="Helical" evidence="2">
    <location>
        <begin position="125"/>
        <end position="148"/>
    </location>
</feature>
<dbReference type="Pfam" id="PF09997">
    <property type="entry name" value="DUF2238"/>
    <property type="match status" value="1"/>
</dbReference>
<evidence type="ECO:0000313" key="3">
    <source>
        <dbReference type="EMBL" id="MEJ2886422.1"/>
    </source>
</evidence>
<dbReference type="InterPro" id="IPR014509">
    <property type="entry name" value="YjdF-like"/>
</dbReference>